<dbReference type="Proteomes" id="UP000005095">
    <property type="component" value="Chromosome"/>
</dbReference>
<sequence>MRDRCPAKLRLGRGRESHASLDPLDFFIARCIAPPIPSCPGQSFVGSGGKNLRRGAGVVCGYGKSSSLCRGAGRPPVPPPVAIGAGMDNLAGMSIHHFSSRDAPLGLSSPILDNRTRGSGGKNPRREDERKRMNHARIRKSDDFYKAHHRTLRFCVGYPRHLRSLPLRSIGIMGLFHTMGCEDAENISGV</sequence>
<feature type="region of interest" description="Disordered" evidence="1">
    <location>
        <begin position="106"/>
        <end position="133"/>
    </location>
</feature>
<evidence type="ECO:0000313" key="2">
    <source>
        <dbReference type="EMBL" id="EJG06482.1"/>
    </source>
</evidence>
<name>J1L0G5_9EURY</name>
<proteinExistence type="predicted"/>
<keyword evidence="3" id="KW-1185">Reference proteome</keyword>
<gene>
    <name evidence="2" type="ORF">Metli_0514</name>
</gene>
<dbReference type="HOGENOM" id="CLU_1425099_0_0_2"/>
<dbReference type="EMBL" id="CM001555">
    <property type="protein sequence ID" value="EJG06482.1"/>
    <property type="molecule type" value="Genomic_DNA"/>
</dbReference>
<dbReference type="AlphaFoldDB" id="J1L0G5"/>
<protein>
    <submittedName>
        <fullName evidence="2">Uncharacterized protein</fullName>
    </submittedName>
</protein>
<evidence type="ECO:0000256" key="1">
    <source>
        <dbReference type="SAM" id="MobiDB-lite"/>
    </source>
</evidence>
<reference evidence="2 3" key="1">
    <citation type="submission" date="2011-08" db="EMBL/GenBank/DDBJ databases">
        <title>The complete genome of Methanofollis liminatans DSM 4140.</title>
        <authorList>
            <consortium name="US DOE Joint Genome Institute (JGI-PGF)"/>
            <person name="Lucas S."/>
            <person name="Han J."/>
            <person name="Lapidus A."/>
            <person name="Bruce D."/>
            <person name="Goodwin L."/>
            <person name="Pitluck S."/>
            <person name="Peters L."/>
            <person name="Kyrpides N."/>
            <person name="Mavromatis K."/>
            <person name="Ivanova N."/>
            <person name="Mikhailova N."/>
            <person name="Lu M."/>
            <person name="Detter J.C."/>
            <person name="Tapia R."/>
            <person name="Han C."/>
            <person name="Land M."/>
            <person name="Hauser L."/>
            <person name="Markowitz V."/>
            <person name="Cheng J.-F."/>
            <person name="Hugenholtz P."/>
            <person name="Woyke T."/>
            <person name="Wu D."/>
            <person name="Spring S."/>
            <person name="Schuler E."/>
            <person name="Brambilla E."/>
            <person name="Klenk H.-P."/>
            <person name="Eisen J.A."/>
        </authorList>
    </citation>
    <scope>NUCLEOTIDE SEQUENCE [LARGE SCALE GENOMIC DNA]</scope>
    <source>
        <strain evidence="2 3">DSM 4140</strain>
    </source>
</reference>
<accession>J1L0G5</accession>
<evidence type="ECO:0000313" key="3">
    <source>
        <dbReference type="Proteomes" id="UP000005095"/>
    </source>
</evidence>
<dbReference type="STRING" id="28892.Metli_0514"/>
<organism evidence="2 3">
    <name type="scientific">Methanofollis liminatans DSM 4140</name>
    <dbReference type="NCBI Taxonomy" id="28892"/>
    <lineage>
        <taxon>Archaea</taxon>
        <taxon>Methanobacteriati</taxon>
        <taxon>Methanobacteriota</taxon>
        <taxon>Stenosarchaea group</taxon>
        <taxon>Methanomicrobia</taxon>
        <taxon>Methanomicrobiales</taxon>
        <taxon>Methanomicrobiaceae</taxon>
        <taxon>Methanofollis</taxon>
    </lineage>
</organism>